<keyword evidence="15" id="KW-0456">Lyase</keyword>
<dbReference type="PRINTS" id="PR00301">
    <property type="entry name" value="HEATSHOCK70"/>
</dbReference>
<dbReference type="InterPro" id="IPR043129">
    <property type="entry name" value="ATPase_NBD"/>
</dbReference>
<dbReference type="InterPro" id="IPR036961">
    <property type="entry name" value="Kinesin_motor_dom_sf"/>
</dbReference>
<dbReference type="GO" id="GO:0003777">
    <property type="term" value="F:microtubule motor activity"/>
    <property type="evidence" value="ECO:0007669"/>
    <property type="project" value="InterPro"/>
</dbReference>
<evidence type="ECO:0000256" key="10">
    <source>
        <dbReference type="ARBA" id="ARBA00022989"/>
    </source>
</evidence>
<reference evidence="17" key="1">
    <citation type="submission" date="2023-04" db="EMBL/GenBank/DDBJ databases">
        <authorList>
            <person name="Vijverberg K."/>
            <person name="Xiong W."/>
            <person name="Schranz E."/>
        </authorList>
    </citation>
    <scope>NUCLEOTIDE SEQUENCE</scope>
</reference>
<dbReference type="GO" id="GO:0008017">
    <property type="term" value="F:microtubule binding"/>
    <property type="evidence" value="ECO:0007669"/>
    <property type="project" value="InterPro"/>
</dbReference>
<dbReference type="Gene3D" id="3.40.850.10">
    <property type="entry name" value="Kinesin motor domain"/>
    <property type="match status" value="1"/>
</dbReference>
<dbReference type="SUPFAM" id="SSF52540">
    <property type="entry name" value="P-loop containing nucleoside triphosphate hydrolases"/>
    <property type="match status" value="1"/>
</dbReference>
<dbReference type="EC" id="4.2.1.134" evidence="4"/>
<dbReference type="AlphaFoldDB" id="A0AA35ZW36"/>
<evidence type="ECO:0000256" key="3">
    <source>
        <dbReference type="ARBA" id="ARBA00007811"/>
    </source>
</evidence>
<keyword evidence="18" id="KW-1185">Reference proteome</keyword>
<dbReference type="Gene3D" id="1.20.1270.10">
    <property type="match status" value="1"/>
</dbReference>
<evidence type="ECO:0000256" key="7">
    <source>
        <dbReference type="ARBA" id="ARBA00022741"/>
    </source>
</evidence>
<dbReference type="GO" id="GO:0006633">
    <property type="term" value="P:fatty acid biosynthetic process"/>
    <property type="evidence" value="ECO:0007669"/>
    <property type="project" value="UniProtKB-KW"/>
</dbReference>
<evidence type="ECO:0000256" key="4">
    <source>
        <dbReference type="ARBA" id="ARBA00013122"/>
    </source>
</evidence>
<dbReference type="Gene3D" id="2.60.34.10">
    <property type="entry name" value="Substrate Binding Domain Of DNAk, Chain A, domain 1"/>
    <property type="match status" value="1"/>
</dbReference>
<dbReference type="Gene3D" id="3.30.30.30">
    <property type="match status" value="1"/>
</dbReference>
<evidence type="ECO:0000256" key="5">
    <source>
        <dbReference type="ARBA" id="ARBA00022516"/>
    </source>
</evidence>
<gene>
    <name evidence="17" type="ORF">LSALG_LOCUS37508</name>
</gene>
<accession>A0AA35ZW36</accession>
<evidence type="ECO:0000259" key="16">
    <source>
        <dbReference type="Pfam" id="PF00225"/>
    </source>
</evidence>
<keyword evidence="7" id="KW-0547">Nucleotide-binding</keyword>
<dbReference type="EMBL" id="OX465084">
    <property type="protein sequence ID" value="CAI9298762.1"/>
    <property type="molecule type" value="Genomic_DNA"/>
</dbReference>
<dbReference type="InterPro" id="IPR029047">
    <property type="entry name" value="HSP70_peptide-bd_sf"/>
</dbReference>
<dbReference type="Proteomes" id="UP001177003">
    <property type="component" value="Chromosome 8"/>
</dbReference>
<sequence>MLRLGPPPSRLRGDISQIRNLAIGSLKKLASGDVFSRLMAGNRTTPSCVAFTDAERLIGDGAKNQIARNVDAKRLIGRRFSDAEVHDDMKLWPFNVIEGTSDNPNIVVTYKGYEQRFSAEEISSMVLTKMKEVAEAYIGDTVKDAVITVPAYFNDCQRQATKDAATIAGLNVLRMINEPTAAAIAYGVGNMSSFNRKRNVLVFDLGGGTFDVSLLTISKQGTFKVKAVAGDTHLGGEDFDNRMVTYCIEDFKRTWDLDVSGNKRAMTRLKAECEKAKRVLSYATQTSIELDSFHEGIDFSMKITRAKFEQLNMNLFTKCINHLETCLTDAKKEKGSVHEVILVGGSTRIPKVQHMLQEFFDGKELCKSINPDEAVAYGAAVMASKLSGGYTQMLQELVLMDVTPLSLGRENDGKIMWVVIPRNTPIPTKKTTDILTVEDNQTYMDVKVFQGERSRSTDNYLLGSFTISGIPPAPKGVSEIEKMVKDAKKFKHEDNEFKRRAEAYNALDDIIYDLKKKIKRNDMPPKDLKNVENAIDDTIEWLSTGKDAAVDEIERKKDYLDFISRLAFSNLTTLRRTIVVGPSSPVRRHQSIVAPSHLLPSIQILRDNFPPSVQWCYKFIIDVHQSVASTKSIDSKTRKNLRSSVKVRSSLEMYVPTVVVGQTQWLEIKQSAEGTQEVPGLSEVPMYKIYEIWELLKSKSHVRSVGSTNANELSSQSHCLLRVTVRGENLLPTSKEAALVKKAPKLLHGVIGLVRSSVSATLPQISSRLDAVWGILYSFPKVQTHPIVSSLVIILYSTFLVLYPTDISSEIAMIYNALPYMKESENYSIRMPNK</sequence>
<keyword evidence="9" id="KW-0067">ATP-binding</keyword>
<dbReference type="InterPro" id="IPR007482">
    <property type="entry name" value="Tyr_Pase-like_PTPLA"/>
</dbReference>
<dbReference type="Gene3D" id="3.30.420.40">
    <property type="match status" value="2"/>
</dbReference>
<dbReference type="Pfam" id="PF04387">
    <property type="entry name" value="PTPLA"/>
    <property type="match status" value="1"/>
</dbReference>
<protein>
    <recommendedName>
        <fullName evidence="4">very-long-chain (3R)-3-hydroxyacyl-CoA dehydratase</fullName>
        <ecNumber evidence="4">4.2.1.134</ecNumber>
    </recommendedName>
</protein>
<dbReference type="InterPro" id="IPR027417">
    <property type="entry name" value="P-loop_NTPase"/>
</dbReference>
<evidence type="ECO:0000256" key="15">
    <source>
        <dbReference type="ARBA" id="ARBA00023239"/>
    </source>
</evidence>
<dbReference type="PANTHER" id="PTHR19375">
    <property type="entry name" value="HEAT SHOCK PROTEIN 70KDA"/>
    <property type="match status" value="1"/>
</dbReference>
<keyword evidence="11" id="KW-0443">Lipid metabolism</keyword>
<dbReference type="SUPFAM" id="SSF53067">
    <property type="entry name" value="Actin-like ATPase domain"/>
    <property type="match status" value="2"/>
</dbReference>
<proteinExistence type="inferred from homology"/>
<dbReference type="GO" id="GO:0007018">
    <property type="term" value="P:microtubule-based movement"/>
    <property type="evidence" value="ECO:0007669"/>
    <property type="project" value="InterPro"/>
</dbReference>
<keyword evidence="10" id="KW-1133">Transmembrane helix</keyword>
<evidence type="ECO:0000256" key="11">
    <source>
        <dbReference type="ARBA" id="ARBA00023098"/>
    </source>
</evidence>
<dbReference type="GO" id="GO:0005524">
    <property type="term" value="F:ATP binding"/>
    <property type="evidence" value="ECO:0007669"/>
    <property type="project" value="UniProtKB-KW"/>
</dbReference>
<dbReference type="SUPFAM" id="SSF100934">
    <property type="entry name" value="Heat shock protein 70kD (HSP70), C-terminal subdomain"/>
    <property type="match status" value="1"/>
</dbReference>
<evidence type="ECO:0000256" key="2">
    <source>
        <dbReference type="ARBA" id="ARBA00005194"/>
    </source>
</evidence>
<evidence type="ECO:0000256" key="13">
    <source>
        <dbReference type="ARBA" id="ARBA00023160"/>
    </source>
</evidence>
<evidence type="ECO:0000256" key="14">
    <source>
        <dbReference type="ARBA" id="ARBA00023175"/>
    </source>
</evidence>
<dbReference type="GO" id="GO:0102158">
    <property type="term" value="F:very-long-chain (3R)-3-hydroxyacyl-CoA dehydratase activity"/>
    <property type="evidence" value="ECO:0007669"/>
    <property type="project" value="UniProtKB-EC"/>
</dbReference>
<dbReference type="InterPro" id="IPR029048">
    <property type="entry name" value="HSP70_C_sf"/>
</dbReference>
<dbReference type="InterPro" id="IPR018181">
    <property type="entry name" value="Heat_shock_70_CS"/>
</dbReference>
<keyword evidence="6" id="KW-0812">Transmembrane</keyword>
<dbReference type="FunFam" id="3.30.30.30:FF:000001">
    <property type="entry name" value="heat shock 70 kDa protein-like"/>
    <property type="match status" value="1"/>
</dbReference>
<dbReference type="Pfam" id="PF00225">
    <property type="entry name" value="Kinesin"/>
    <property type="match status" value="1"/>
</dbReference>
<evidence type="ECO:0000256" key="12">
    <source>
        <dbReference type="ARBA" id="ARBA00023136"/>
    </source>
</evidence>
<feature type="domain" description="Kinesin motor" evidence="16">
    <location>
        <begin position="638"/>
        <end position="735"/>
    </location>
</feature>
<evidence type="ECO:0000256" key="6">
    <source>
        <dbReference type="ARBA" id="ARBA00022692"/>
    </source>
</evidence>
<dbReference type="PROSITE" id="PS00329">
    <property type="entry name" value="HSP70_2"/>
    <property type="match status" value="1"/>
</dbReference>
<keyword evidence="13" id="KW-0275">Fatty acid biosynthesis</keyword>
<dbReference type="GO" id="GO:0140662">
    <property type="term" value="F:ATP-dependent protein folding chaperone"/>
    <property type="evidence" value="ECO:0007669"/>
    <property type="project" value="InterPro"/>
</dbReference>
<evidence type="ECO:0000313" key="18">
    <source>
        <dbReference type="Proteomes" id="UP001177003"/>
    </source>
</evidence>
<dbReference type="GO" id="GO:0016020">
    <property type="term" value="C:membrane"/>
    <property type="evidence" value="ECO:0007669"/>
    <property type="project" value="UniProtKB-SubCell"/>
</dbReference>
<dbReference type="SUPFAM" id="SSF100920">
    <property type="entry name" value="Heat shock protein 70kD (HSP70), peptide-binding domain"/>
    <property type="match status" value="1"/>
</dbReference>
<dbReference type="FunFam" id="3.90.640.10:FF:000002">
    <property type="entry name" value="Heat shock 70 kDa"/>
    <property type="match status" value="1"/>
</dbReference>
<keyword evidence="14" id="KW-0505">Motor protein</keyword>
<dbReference type="Gene3D" id="3.90.640.10">
    <property type="entry name" value="Actin, Chain A, domain 4"/>
    <property type="match status" value="1"/>
</dbReference>
<evidence type="ECO:0000256" key="9">
    <source>
        <dbReference type="ARBA" id="ARBA00022840"/>
    </source>
</evidence>
<evidence type="ECO:0000256" key="1">
    <source>
        <dbReference type="ARBA" id="ARBA00004141"/>
    </source>
</evidence>
<keyword evidence="12" id="KW-0472">Membrane</keyword>
<name>A0AA35ZW36_LACSI</name>
<evidence type="ECO:0000256" key="8">
    <source>
        <dbReference type="ARBA" id="ARBA00022832"/>
    </source>
</evidence>
<evidence type="ECO:0000313" key="17">
    <source>
        <dbReference type="EMBL" id="CAI9298762.1"/>
    </source>
</evidence>
<dbReference type="InterPro" id="IPR001752">
    <property type="entry name" value="Kinesin_motor_dom"/>
</dbReference>
<comment type="similarity">
    <text evidence="3">Belongs to the very long-chain fatty acids dehydratase HACD family.</text>
</comment>
<dbReference type="Pfam" id="PF00012">
    <property type="entry name" value="HSP70"/>
    <property type="match status" value="1"/>
</dbReference>
<keyword evidence="5" id="KW-0444">Lipid biosynthesis</keyword>
<keyword evidence="8" id="KW-0276">Fatty acid metabolism</keyword>
<comment type="pathway">
    <text evidence="2">Lipid metabolism; fatty acid biosynthesis.</text>
</comment>
<dbReference type="InterPro" id="IPR013126">
    <property type="entry name" value="Hsp_70_fam"/>
</dbReference>
<comment type="subcellular location">
    <subcellularLocation>
        <location evidence="1">Membrane</location>
        <topology evidence="1">Multi-pass membrane protein</topology>
    </subcellularLocation>
</comment>
<organism evidence="17 18">
    <name type="scientific">Lactuca saligna</name>
    <name type="common">Willowleaf lettuce</name>
    <dbReference type="NCBI Taxonomy" id="75948"/>
    <lineage>
        <taxon>Eukaryota</taxon>
        <taxon>Viridiplantae</taxon>
        <taxon>Streptophyta</taxon>
        <taxon>Embryophyta</taxon>
        <taxon>Tracheophyta</taxon>
        <taxon>Spermatophyta</taxon>
        <taxon>Magnoliopsida</taxon>
        <taxon>eudicotyledons</taxon>
        <taxon>Gunneridae</taxon>
        <taxon>Pentapetalae</taxon>
        <taxon>asterids</taxon>
        <taxon>campanulids</taxon>
        <taxon>Asterales</taxon>
        <taxon>Asteraceae</taxon>
        <taxon>Cichorioideae</taxon>
        <taxon>Cichorieae</taxon>
        <taxon>Lactucinae</taxon>
        <taxon>Lactuca</taxon>
    </lineage>
</organism>